<accession>C4Z2B3</accession>
<dbReference type="AlphaFoldDB" id="C4Z2B3"/>
<sequence>MQRAVWELCRHVLKGVCRKSRSSVARLIFCTLIGFADGGIYSH</sequence>
<protein>
    <submittedName>
        <fullName evidence="2">Uncharacterized protein</fullName>
    </submittedName>
</protein>
<keyword evidence="1" id="KW-1133">Transmembrane helix</keyword>
<dbReference type="STRING" id="515620.EUBELI_01496"/>
<keyword evidence="3" id="KW-1185">Reference proteome</keyword>
<feature type="transmembrane region" description="Helical" evidence="1">
    <location>
        <begin position="24"/>
        <end position="42"/>
    </location>
</feature>
<name>C4Z2B3_LACE2</name>
<dbReference type="KEGG" id="eel:EUBELI_01496"/>
<reference evidence="2 3" key="1">
    <citation type="journal article" date="2009" name="Proc. Natl. Acad. Sci. U.S.A.">
        <title>Characterizing a model human gut microbiota composed of members of its two dominant bacterial phyla.</title>
        <authorList>
            <person name="Mahowald M.A."/>
            <person name="Rey F.E."/>
            <person name="Seedorf H."/>
            <person name="Turnbaugh P.J."/>
            <person name="Fulton R.S."/>
            <person name="Wollam A."/>
            <person name="Shah N."/>
            <person name="Wang C."/>
            <person name="Magrini V."/>
            <person name="Wilson R.K."/>
            <person name="Cantarel B.L."/>
            <person name="Coutinho P.M."/>
            <person name="Henrissat B."/>
            <person name="Crock L.W."/>
            <person name="Russell A."/>
            <person name="Verberkmoes N.C."/>
            <person name="Hettich R.L."/>
            <person name="Gordon J.I."/>
        </authorList>
    </citation>
    <scope>NUCLEOTIDE SEQUENCE [LARGE SCALE GENOMIC DNA]</scope>
    <source>
        <strain evidence="3">ATCC 27750 / DSM 3376 / VPI C15-48 / C15-B4</strain>
    </source>
</reference>
<keyword evidence="1" id="KW-0472">Membrane</keyword>
<keyword evidence="1" id="KW-0812">Transmembrane</keyword>
<evidence type="ECO:0000313" key="3">
    <source>
        <dbReference type="Proteomes" id="UP000001476"/>
    </source>
</evidence>
<evidence type="ECO:0000313" key="2">
    <source>
        <dbReference type="EMBL" id="ACR72488.1"/>
    </source>
</evidence>
<dbReference type="Proteomes" id="UP000001476">
    <property type="component" value="Chromosome"/>
</dbReference>
<evidence type="ECO:0000256" key="1">
    <source>
        <dbReference type="SAM" id="Phobius"/>
    </source>
</evidence>
<proteinExistence type="predicted"/>
<gene>
    <name evidence="2" type="ordered locus">EUBELI_01496</name>
</gene>
<dbReference type="HOGENOM" id="CLU_3233736_0_0_9"/>
<dbReference type="EMBL" id="CP001104">
    <property type="protein sequence ID" value="ACR72488.1"/>
    <property type="molecule type" value="Genomic_DNA"/>
</dbReference>
<organism evidence="2 3">
    <name type="scientific">Lachnospira eligens (strain ATCC 27750 / DSM 3376 / VPI C15-48 / C15-B4)</name>
    <name type="common">Eubacterium eligens</name>
    <dbReference type="NCBI Taxonomy" id="515620"/>
    <lineage>
        <taxon>Bacteria</taxon>
        <taxon>Bacillati</taxon>
        <taxon>Bacillota</taxon>
        <taxon>Clostridia</taxon>
        <taxon>Lachnospirales</taxon>
        <taxon>Lachnospiraceae</taxon>
        <taxon>Lachnospira</taxon>
    </lineage>
</organism>